<dbReference type="Proteomes" id="UP001501461">
    <property type="component" value="Unassembled WGS sequence"/>
</dbReference>
<keyword evidence="2" id="KW-0548">Nucleotidyltransferase</keyword>
<organism evidence="2 3">
    <name type="scientific">Yaniella flava</name>
    <dbReference type="NCBI Taxonomy" id="287930"/>
    <lineage>
        <taxon>Bacteria</taxon>
        <taxon>Bacillati</taxon>
        <taxon>Actinomycetota</taxon>
        <taxon>Actinomycetes</taxon>
        <taxon>Micrococcales</taxon>
        <taxon>Micrococcaceae</taxon>
        <taxon>Yaniella</taxon>
    </lineage>
</organism>
<dbReference type="InterPro" id="IPR035985">
    <property type="entry name" value="Ubiquitin-activating_enz"/>
</dbReference>
<dbReference type="CDD" id="cd00757">
    <property type="entry name" value="ThiF_MoeB_HesA_family"/>
    <property type="match status" value="1"/>
</dbReference>
<dbReference type="GO" id="GO:0016779">
    <property type="term" value="F:nucleotidyltransferase activity"/>
    <property type="evidence" value="ECO:0007669"/>
    <property type="project" value="UniProtKB-KW"/>
</dbReference>
<dbReference type="Pfam" id="PF00581">
    <property type="entry name" value="Rhodanese"/>
    <property type="match status" value="1"/>
</dbReference>
<dbReference type="SMART" id="SM00450">
    <property type="entry name" value="RHOD"/>
    <property type="match status" value="1"/>
</dbReference>
<dbReference type="Gene3D" id="3.40.250.10">
    <property type="entry name" value="Rhodanese-like domain"/>
    <property type="match status" value="1"/>
</dbReference>
<keyword evidence="3" id="KW-1185">Reference proteome</keyword>
<proteinExistence type="predicted"/>
<evidence type="ECO:0000313" key="3">
    <source>
        <dbReference type="Proteomes" id="UP001501461"/>
    </source>
</evidence>
<accession>A0ABN2UTS2</accession>
<dbReference type="RefSeq" id="WP_343959225.1">
    <property type="nucleotide sequence ID" value="NZ_BAAAMN010000049.1"/>
</dbReference>
<dbReference type="PANTHER" id="PTHR10953">
    <property type="entry name" value="UBIQUITIN-ACTIVATING ENZYME E1"/>
    <property type="match status" value="1"/>
</dbReference>
<gene>
    <name evidence="2" type="primary">moeB</name>
    <name evidence="2" type="ORF">GCM10009720_25100</name>
</gene>
<comment type="caution">
    <text evidence="2">The sequence shown here is derived from an EMBL/GenBank/DDBJ whole genome shotgun (WGS) entry which is preliminary data.</text>
</comment>
<dbReference type="CDD" id="cd00158">
    <property type="entry name" value="RHOD"/>
    <property type="match status" value="1"/>
</dbReference>
<dbReference type="PROSITE" id="PS50206">
    <property type="entry name" value="RHODANESE_3"/>
    <property type="match status" value="1"/>
</dbReference>
<dbReference type="EMBL" id="BAAAMN010000049">
    <property type="protein sequence ID" value="GAA2043265.1"/>
    <property type="molecule type" value="Genomic_DNA"/>
</dbReference>
<sequence>MTHGPEFIRARTARHRRLPEVGDGGAARLAAARVAVVGAGGLGSTVIPYLAAAGVGRIDVFDDDVVELSNLNRQILHSVDSLGQPKVDSAVAAGARIAPEVQVVGHRLRLDDNFAEVVGAVKPDIVVDGSDSFDTRFVVDAGAAALGVPVVFGALMQWSAQITIFDAAGRYGPAIRLTDIFADTPEVRATPGCAETGILGSVAGMIGTLLATETVKLLVGAGKTLSGRMLIVDALDMTMTEIPLADTPQAQRGPSARPGEHTNIVAVGLENFDDDVPPVFIDVRRADEVAQDPVPFSTLHVPFDQLDGLELDDDREIVTVCRSGPRSIRAAQRLAAAGHRVVGYLDGGVNALQDKPRPDHPSLHSESSLR</sequence>
<dbReference type="InterPro" id="IPR045886">
    <property type="entry name" value="ThiF/MoeB/HesA"/>
</dbReference>
<protein>
    <submittedName>
        <fullName evidence="2">Molybdopterin-synthase adenylyltransferase MoeB</fullName>
    </submittedName>
</protein>
<dbReference type="Pfam" id="PF00899">
    <property type="entry name" value="ThiF"/>
    <property type="match status" value="1"/>
</dbReference>
<dbReference type="InterPro" id="IPR001763">
    <property type="entry name" value="Rhodanese-like_dom"/>
</dbReference>
<keyword evidence="2" id="KW-0808">Transferase</keyword>
<evidence type="ECO:0000259" key="1">
    <source>
        <dbReference type="PROSITE" id="PS50206"/>
    </source>
</evidence>
<dbReference type="Gene3D" id="3.40.50.720">
    <property type="entry name" value="NAD(P)-binding Rossmann-like Domain"/>
    <property type="match status" value="1"/>
</dbReference>
<feature type="domain" description="Rhodanese" evidence="1">
    <location>
        <begin position="274"/>
        <end position="361"/>
    </location>
</feature>
<dbReference type="SUPFAM" id="SSF69572">
    <property type="entry name" value="Activating enzymes of the ubiquitin-like proteins"/>
    <property type="match status" value="1"/>
</dbReference>
<dbReference type="PANTHER" id="PTHR10953:SF102">
    <property type="entry name" value="ADENYLYLTRANSFERASE AND SULFURTRANSFERASE MOCS3"/>
    <property type="match status" value="1"/>
</dbReference>
<name>A0ABN2UTS2_9MICC</name>
<dbReference type="InterPro" id="IPR000594">
    <property type="entry name" value="ThiF_NAD_FAD-bd"/>
</dbReference>
<evidence type="ECO:0000313" key="2">
    <source>
        <dbReference type="EMBL" id="GAA2043265.1"/>
    </source>
</evidence>
<dbReference type="InterPro" id="IPR036873">
    <property type="entry name" value="Rhodanese-like_dom_sf"/>
</dbReference>
<reference evidence="2 3" key="1">
    <citation type="journal article" date="2019" name="Int. J. Syst. Evol. Microbiol.">
        <title>The Global Catalogue of Microorganisms (GCM) 10K type strain sequencing project: providing services to taxonomists for standard genome sequencing and annotation.</title>
        <authorList>
            <consortium name="The Broad Institute Genomics Platform"/>
            <consortium name="The Broad Institute Genome Sequencing Center for Infectious Disease"/>
            <person name="Wu L."/>
            <person name="Ma J."/>
        </authorList>
    </citation>
    <scope>NUCLEOTIDE SEQUENCE [LARGE SCALE GENOMIC DNA]</scope>
    <source>
        <strain evidence="2 3">JCM 13595</strain>
    </source>
</reference>